<sequence>MPQLQAAQIPVTPFQQNCALIWDVETGRGTVIDPGGDVPQILAALDKAGFTVERILLTHGHLDHAGGAAELKRELEARQGGPVPIEGPDSRDAFLLEGLTEQGARFGIEGMESVTPDRWLTEGETISIAGQDFAVLHCPGHTPGHLAFVATELGFAVVGDVLFRGSVGRTDFPYGDHAALIAAIKDKLLPLGDGIRFLCGHGPGSSFGEERRSNPFLNGRG</sequence>
<dbReference type="Proteomes" id="UP001524642">
    <property type="component" value="Unassembled WGS sequence"/>
</dbReference>
<evidence type="ECO:0000256" key="2">
    <source>
        <dbReference type="ARBA" id="ARBA00022723"/>
    </source>
</evidence>
<name>A0ABT1X050_9PROT</name>
<dbReference type="EMBL" id="JANJOU010000003">
    <property type="protein sequence ID" value="MCR0981477.1"/>
    <property type="molecule type" value="Genomic_DNA"/>
</dbReference>
<comment type="caution">
    <text evidence="6">The sequence shown here is derived from an EMBL/GenBank/DDBJ whole genome shotgun (WGS) entry which is preliminary data.</text>
</comment>
<dbReference type="RefSeq" id="WP_257715153.1">
    <property type="nucleotide sequence ID" value="NZ_JANJOU010000003.1"/>
</dbReference>
<reference evidence="6 7" key="1">
    <citation type="submission" date="2022-06" db="EMBL/GenBank/DDBJ databases">
        <title>Roseomonas CN29.</title>
        <authorList>
            <person name="Cheng Y."/>
            <person name="He X."/>
        </authorList>
    </citation>
    <scope>NUCLEOTIDE SEQUENCE [LARGE SCALE GENOMIC DNA]</scope>
    <source>
        <strain evidence="6 7">CN29</strain>
    </source>
</reference>
<dbReference type="SMART" id="SM00849">
    <property type="entry name" value="Lactamase_B"/>
    <property type="match status" value="1"/>
</dbReference>
<evidence type="ECO:0000313" key="7">
    <source>
        <dbReference type="Proteomes" id="UP001524642"/>
    </source>
</evidence>
<dbReference type="SUPFAM" id="SSF56281">
    <property type="entry name" value="Metallo-hydrolase/oxidoreductase"/>
    <property type="match status" value="1"/>
</dbReference>
<keyword evidence="3" id="KW-0378">Hydrolase</keyword>
<dbReference type="InterPro" id="IPR036866">
    <property type="entry name" value="RibonucZ/Hydroxyglut_hydro"/>
</dbReference>
<dbReference type="InterPro" id="IPR051453">
    <property type="entry name" value="MBL_Glyoxalase_II"/>
</dbReference>
<feature type="domain" description="Metallo-beta-lactamase" evidence="5">
    <location>
        <begin position="15"/>
        <end position="201"/>
    </location>
</feature>
<accession>A0ABT1X050</accession>
<keyword evidence="7" id="KW-1185">Reference proteome</keyword>
<dbReference type="CDD" id="cd07737">
    <property type="entry name" value="YcbL-like_MBL-fold"/>
    <property type="match status" value="1"/>
</dbReference>
<dbReference type="Gene3D" id="3.60.15.10">
    <property type="entry name" value="Ribonuclease Z/Hydroxyacylglutathione hydrolase-like"/>
    <property type="match status" value="1"/>
</dbReference>
<dbReference type="Pfam" id="PF00753">
    <property type="entry name" value="Lactamase_B"/>
    <property type="match status" value="1"/>
</dbReference>
<evidence type="ECO:0000256" key="1">
    <source>
        <dbReference type="ARBA" id="ARBA00001947"/>
    </source>
</evidence>
<keyword evidence="4" id="KW-0862">Zinc</keyword>
<keyword evidence="2" id="KW-0479">Metal-binding</keyword>
<dbReference type="PANTHER" id="PTHR46233:SF3">
    <property type="entry name" value="HYDROXYACYLGLUTATHIONE HYDROLASE GLOC"/>
    <property type="match status" value="1"/>
</dbReference>
<evidence type="ECO:0000259" key="5">
    <source>
        <dbReference type="SMART" id="SM00849"/>
    </source>
</evidence>
<evidence type="ECO:0000256" key="4">
    <source>
        <dbReference type="ARBA" id="ARBA00022833"/>
    </source>
</evidence>
<dbReference type="PANTHER" id="PTHR46233">
    <property type="entry name" value="HYDROXYACYLGLUTATHIONE HYDROLASE GLOC"/>
    <property type="match status" value="1"/>
</dbReference>
<proteinExistence type="predicted"/>
<evidence type="ECO:0000313" key="6">
    <source>
        <dbReference type="EMBL" id="MCR0981477.1"/>
    </source>
</evidence>
<protein>
    <submittedName>
        <fullName evidence="6">MBL fold metallo-hydrolase</fullName>
    </submittedName>
</protein>
<organism evidence="6 7">
    <name type="scientific">Roseomonas populi</name>
    <dbReference type="NCBI Taxonomy" id="3121582"/>
    <lineage>
        <taxon>Bacteria</taxon>
        <taxon>Pseudomonadati</taxon>
        <taxon>Pseudomonadota</taxon>
        <taxon>Alphaproteobacteria</taxon>
        <taxon>Acetobacterales</taxon>
        <taxon>Roseomonadaceae</taxon>
        <taxon>Roseomonas</taxon>
    </lineage>
</organism>
<evidence type="ECO:0000256" key="3">
    <source>
        <dbReference type="ARBA" id="ARBA00022801"/>
    </source>
</evidence>
<comment type="cofactor">
    <cofactor evidence="1">
        <name>Zn(2+)</name>
        <dbReference type="ChEBI" id="CHEBI:29105"/>
    </cofactor>
</comment>
<gene>
    <name evidence="6" type="ORF">NRP21_05395</name>
</gene>
<dbReference type="InterPro" id="IPR001279">
    <property type="entry name" value="Metallo-B-lactamas"/>
</dbReference>